<keyword evidence="3 6" id="KW-1133">Transmembrane helix</keyword>
<sequence>MSKPADITKQIQKYLNGELDARAMHQLECEAQNDPFLMDALEGYSKAGANQQANLNDIAGRLQQRTDKGKVRSMLVWRLSAAASVIVLLGAIGLWLYNDKPKINDKALAKQVEIVKSPEMVVTNTPKKPDSALQNLAEKPKESKSPYIAAARKAKPLRQRASSTVAEPAPEPNAAITDTATRKGASLEEVIVTSYYPQAKRSYTSASVTTIKSNDLKQKTITGKVTDELKQPIPGVAVTVRDKDIATQTDANGNFSLTVPEKSTLNFGYLGYESKKVKVKNQDSLMIAMEPSQKALSEVVVVGYGSKHKIKEAHPINGWDDYNEYLKENAVSPDGKKGTVKLTFVVNADGSLTDFEITKSLSDETDQQAIALVKDGPKWMADSSGQPKKVKLSIKFRAE</sequence>
<dbReference type="RefSeq" id="WP_345328740.1">
    <property type="nucleotide sequence ID" value="NZ_BAABJI010000001.1"/>
</dbReference>
<protein>
    <submittedName>
        <fullName evidence="8">Carboxypeptidase-like regulatory domain-containing protein</fullName>
    </submittedName>
</protein>
<proteinExistence type="predicted"/>
<dbReference type="InterPro" id="IPR008969">
    <property type="entry name" value="CarboxyPept-like_regulatory"/>
</dbReference>
<evidence type="ECO:0000313" key="9">
    <source>
        <dbReference type="Proteomes" id="UP001501436"/>
    </source>
</evidence>
<evidence type="ECO:0000313" key="8">
    <source>
        <dbReference type="EMBL" id="GAA4901872.1"/>
    </source>
</evidence>
<feature type="domain" description="TonB C-terminal" evidence="7">
    <location>
        <begin position="335"/>
        <end position="397"/>
    </location>
</feature>
<evidence type="ECO:0000256" key="6">
    <source>
        <dbReference type="SAM" id="Phobius"/>
    </source>
</evidence>
<comment type="subcellular location">
    <subcellularLocation>
        <location evidence="1">Membrane</location>
        <topology evidence="1">Single-pass membrane protein</topology>
    </subcellularLocation>
</comment>
<accession>A0ABP9FMN9</accession>
<evidence type="ECO:0000256" key="4">
    <source>
        <dbReference type="ARBA" id="ARBA00023136"/>
    </source>
</evidence>
<evidence type="ECO:0000256" key="2">
    <source>
        <dbReference type="ARBA" id="ARBA00022692"/>
    </source>
</evidence>
<dbReference type="Proteomes" id="UP001501436">
    <property type="component" value="Unassembled WGS sequence"/>
</dbReference>
<dbReference type="Pfam" id="PF13715">
    <property type="entry name" value="CarbopepD_reg_2"/>
    <property type="match status" value="1"/>
</dbReference>
<evidence type="ECO:0000256" key="3">
    <source>
        <dbReference type="ARBA" id="ARBA00022989"/>
    </source>
</evidence>
<dbReference type="NCBIfam" id="TIGR01352">
    <property type="entry name" value="tonB_Cterm"/>
    <property type="match status" value="1"/>
</dbReference>
<gene>
    <name evidence="8" type="ORF">GCM10023313_00420</name>
</gene>
<dbReference type="EMBL" id="BAABJI010000001">
    <property type="protein sequence ID" value="GAA4901872.1"/>
    <property type="molecule type" value="Genomic_DNA"/>
</dbReference>
<keyword evidence="9" id="KW-1185">Reference proteome</keyword>
<evidence type="ECO:0000256" key="5">
    <source>
        <dbReference type="SAM" id="MobiDB-lite"/>
    </source>
</evidence>
<name>A0ABP9FMN9_9SPHI</name>
<dbReference type="InterPro" id="IPR037682">
    <property type="entry name" value="TonB_C"/>
</dbReference>
<dbReference type="InterPro" id="IPR006260">
    <property type="entry name" value="TonB/TolA_C"/>
</dbReference>
<feature type="transmembrane region" description="Helical" evidence="6">
    <location>
        <begin position="75"/>
        <end position="97"/>
    </location>
</feature>
<dbReference type="Gene3D" id="3.30.1150.10">
    <property type="match status" value="1"/>
</dbReference>
<organism evidence="8 9">
    <name type="scientific">Mucilaginibacter defluvii</name>
    <dbReference type="NCBI Taxonomy" id="1196019"/>
    <lineage>
        <taxon>Bacteria</taxon>
        <taxon>Pseudomonadati</taxon>
        <taxon>Bacteroidota</taxon>
        <taxon>Sphingobacteriia</taxon>
        <taxon>Sphingobacteriales</taxon>
        <taxon>Sphingobacteriaceae</taxon>
        <taxon>Mucilaginibacter</taxon>
    </lineage>
</organism>
<evidence type="ECO:0000259" key="7">
    <source>
        <dbReference type="Pfam" id="PF03544"/>
    </source>
</evidence>
<keyword evidence="2 6" id="KW-0812">Transmembrane</keyword>
<reference evidence="9" key="1">
    <citation type="journal article" date="2019" name="Int. J. Syst. Evol. Microbiol.">
        <title>The Global Catalogue of Microorganisms (GCM) 10K type strain sequencing project: providing services to taxonomists for standard genome sequencing and annotation.</title>
        <authorList>
            <consortium name="The Broad Institute Genomics Platform"/>
            <consortium name="The Broad Institute Genome Sequencing Center for Infectious Disease"/>
            <person name="Wu L."/>
            <person name="Ma J."/>
        </authorList>
    </citation>
    <scope>NUCLEOTIDE SEQUENCE [LARGE SCALE GENOMIC DNA]</scope>
    <source>
        <strain evidence="9">JCM 18283</strain>
    </source>
</reference>
<dbReference type="Pfam" id="PF03544">
    <property type="entry name" value="TonB_C"/>
    <property type="match status" value="1"/>
</dbReference>
<keyword evidence="4 6" id="KW-0472">Membrane</keyword>
<dbReference type="Gene3D" id="2.60.40.1120">
    <property type="entry name" value="Carboxypeptidase-like, regulatory domain"/>
    <property type="match status" value="1"/>
</dbReference>
<comment type="caution">
    <text evidence="8">The sequence shown here is derived from an EMBL/GenBank/DDBJ whole genome shotgun (WGS) entry which is preliminary data.</text>
</comment>
<dbReference type="SUPFAM" id="SSF74653">
    <property type="entry name" value="TolA/TonB C-terminal domain"/>
    <property type="match status" value="1"/>
</dbReference>
<feature type="region of interest" description="Disordered" evidence="5">
    <location>
        <begin position="123"/>
        <end position="180"/>
    </location>
</feature>
<evidence type="ECO:0000256" key="1">
    <source>
        <dbReference type="ARBA" id="ARBA00004167"/>
    </source>
</evidence>
<dbReference type="SUPFAM" id="SSF49464">
    <property type="entry name" value="Carboxypeptidase regulatory domain-like"/>
    <property type="match status" value="1"/>
</dbReference>